<dbReference type="eggNOG" id="ENOG502SWPZ">
    <property type="taxonomic scope" value="Eukaryota"/>
</dbReference>
<dbReference type="RefSeq" id="XP_014150279.1">
    <property type="nucleotide sequence ID" value="XM_014294804.1"/>
</dbReference>
<organism evidence="1 2">
    <name type="scientific">Sphaeroforma arctica JP610</name>
    <dbReference type="NCBI Taxonomy" id="667725"/>
    <lineage>
        <taxon>Eukaryota</taxon>
        <taxon>Ichthyosporea</taxon>
        <taxon>Ichthyophonida</taxon>
        <taxon>Sphaeroforma</taxon>
    </lineage>
</organism>
<keyword evidence="2" id="KW-1185">Reference proteome</keyword>
<dbReference type="EMBL" id="KQ243134">
    <property type="protein sequence ID" value="KNC76377.1"/>
    <property type="molecule type" value="Genomic_DNA"/>
</dbReference>
<evidence type="ECO:0000313" key="1">
    <source>
        <dbReference type="EMBL" id="KNC76377.1"/>
    </source>
</evidence>
<gene>
    <name evidence="1" type="ORF">SARC_11119</name>
</gene>
<proteinExistence type="predicted"/>
<protein>
    <submittedName>
        <fullName evidence="1">Uncharacterized protein</fullName>
    </submittedName>
</protein>
<evidence type="ECO:0000313" key="2">
    <source>
        <dbReference type="Proteomes" id="UP000054560"/>
    </source>
</evidence>
<dbReference type="Proteomes" id="UP000054560">
    <property type="component" value="Unassembled WGS sequence"/>
</dbReference>
<dbReference type="AlphaFoldDB" id="A0A0L0FHW4"/>
<sequence>MSNGKHGIVPLVHSTNMTIMTFTSKLALALTAVATSSTALSIRDTDVQCITQQEMVDAIDAWTNAVYQVGEGYRDNGCDGALPAAEGAIAAAYAYEYATVHFKPTVTTAEPGVVMRPTAGGALSYFVGECAGDEHIEGDGGFGISGGTGWTEIVWGDGEEGTSGGVVNGTEGANGLVANFTAEYGAGGAAPFTFSTDDSNCEQAIASGPMCFRNENAAVCVDKTFVYTRSPSNETLPILMTVHHSSSAVEGSGNSKAEYEN</sequence>
<reference evidence="1 2" key="1">
    <citation type="submission" date="2011-02" db="EMBL/GenBank/DDBJ databases">
        <title>The Genome Sequence of Sphaeroforma arctica JP610.</title>
        <authorList>
            <consortium name="The Broad Institute Genome Sequencing Platform"/>
            <person name="Russ C."/>
            <person name="Cuomo C."/>
            <person name="Young S.K."/>
            <person name="Zeng Q."/>
            <person name="Gargeya S."/>
            <person name="Alvarado L."/>
            <person name="Berlin A."/>
            <person name="Chapman S.B."/>
            <person name="Chen Z."/>
            <person name="Freedman E."/>
            <person name="Gellesch M."/>
            <person name="Goldberg J."/>
            <person name="Griggs A."/>
            <person name="Gujja S."/>
            <person name="Heilman E."/>
            <person name="Heiman D."/>
            <person name="Howarth C."/>
            <person name="Mehta T."/>
            <person name="Neiman D."/>
            <person name="Pearson M."/>
            <person name="Roberts A."/>
            <person name="Saif S."/>
            <person name="Shea T."/>
            <person name="Shenoy N."/>
            <person name="Sisk P."/>
            <person name="Stolte C."/>
            <person name="Sykes S."/>
            <person name="White J."/>
            <person name="Yandava C."/>
            <person name="Burger G."/>
            <person name="Gray M.W."/>
            <person name="Holland P.W.H."/>
            <person name="King N."/>
            <person name="Lang F.B.F."/>
            <person name="Roger A.J."/>
            <person name="Ruiz-Trillo I."/>
            <person name="Haas B."/>
            <person name="Nusbaum C."/>
            <person name="Birren B."/>
        </authorList>
    </citation>
    <scope>NUCLEOTIDE SEQUENCE [LARGE SCALE GENOMIC DNA]</scope>
    <source>
        <strain evidence="1 2">JP610</strain>
    </source>
</reference>
<name>A0A0L0FHW4_9EUKA</name>
<dbReference type="GeneID" id="25911623"/>
<accession>A0A0L0FHW4</accession>